<evidence type="ECO:0000313" key="1">
    <source>
        <dbReference type="EMBL" id="TGE01725.1"/>
    </source>
</evidence>
<dbReference type="AlphaFoldDB" id="A0A4Z0NXT1"/>
<organism evidence="1 2">
    <name type="scientific">Methylobacterium nonmethylotrophicum</name>
    <dbReference type="NCBI Taxonomy" id="1141884"/>
    <lineage>
        <taxon>Bacteria</taxon>
        <taxon>Pseudomonadati</taxon>
        <taxon>Pseudomonadota</taxon>
        <taxon>Alphaproteobacteria</taxon>
        <taxon>Hyphomicrobiales</taxon>
        <taxon>Methylobacteriaceae</taxon>
        <taxon>Methylobacterium</taxon>
    </lineage>
</organism>
<dbReference type="RefSeq" id="WP_135413039.1">
    <property type="nucleotide sequence ID" value="NZ_SRLB01000002.1"/>
</dbReference>
<proteinExistence type="predicted"/>
<accession>A0A4Z0NXT1</accession>
<dbReference type="EMBL" id="SRLB01000002">
    <property type="protein sequence ID" value="TGE01725.1"/>
    <property type="molecule type" value="Genomic_DNA"/>
</dbReference>
<keyword evidence="2" id="KW-1185">Reference proteome</keyword>
<name>A0A4Z0NXT1_9HYPH</name>
<sequence>MSVVTVDKTVLLAFLKQGHWEEGAKENLQLREQLDFSFIKDIIADHKNDPDDPTSQAHLGLLVLACGVAHWGVHGAPADLIDPEKDQWKGPPAGRGKHLMGVTAGGVGLPHMDRTYLGRFLEKFAPAVDPAGHYKTITNTIQRLKNGVAFAVFEAQNQTSEGGEIWRDFTMVAETALGSFAAQEWVINRWLNRYWMPSVTAVRQDKRDITEAIVNARIRNSSSATADCALQRSRGAADPIEVQLTSYVSGCPGSKKDHKRRWGYMRRPVVLYTYVK</sequence>
<dbReference type="Proteomes" id="UP000297535">
    <property type="component" value="Unassembled WGS sequence"/>
</dbReference>
<reference evidence="1 2" key="1">
    <citation type="submission" date="2019-04" db="EMBL/GenBank/DDBJ databases">
        <authorList>
            <person name="Feng G."/>
            <person name="Zhu H."/>
        </authorList>
    </citation>
    <scope>NUCLEOTIDE SEQUENCE [LARGE SCALE GENOMIC DNA]</scope>
    <source>
        <strain evidence="1 2">6HR-1</strain>
    </source>
</reference>
<protein>
    <submittedName>
        <fullName evidence="1">Uncharacterized protein</fullName>
    </submittedName>
</protein>
<gene>
    <name evidence="1" type="ORF">EU555_03360</name>
</gene>
<comment type="caution">
    <text evidence="1">The sequence shown here is derived from an EMBL/GenBank/DDBJ whole genome shotgun (WGS) entry which is preliminary data.</text>
</comment>
<evidence type="ECO:0000313" key="2">
    <source>
        <dbReference type="Proteomes" id="UP000297535"/>
    </source>
</evidence>
<dbReference type="OrthoDB" id="9255744at2"/>